<protein>
    <submittedName>
        <fullName evidence="1">Uncharacterized protein</fullName>
    </submittedName>
</protein>
<comment type="caution">
    <text evidence="1">The sequence shown here is derived from an EMBL/GenBank/DDBJ whole genome shotgun (WGS) entry which is preliminary data.</text>
</comment>
<gene>
    <name evidence="1" type="ORF">AT575_08935</name>
</gene>
<dbReference type="Proteomes" id="UP000235963">
    <property type="component" value="Unassembled WGS sequence"/>
</dbReference>
<reference evidence="1 2" key="1">
    <citation type="submission" date="2015-12" db="EMBL/GenBank/DDBJ databases">
        <title>Streptococcus penaeicida sp. nov.</title>
        <authorList>
            <person name="Gomez-Gil B."/>
            <person name="Morales-Covarrubias M."/>
        </authorList>
    </citation>
    <scope>NUCLEOTIDE SEQUENCE [LARGE SCALE GENOMIC DNA]</scope>
    <source>
        <strain evidence="1 2">CAIM 1838</strain>
    </source>
</reference>
<evidence type="ECO:0000313" key="1">
    <source>
        <dbReference type="EMBL" id="PND47132.1"/>
    </source>
</evidence>
<evidence type="ECO:0000313" key="2">
    <source>
        <dbReference type="Proteomes" id="UP000235963"/>
    </source>
</evidence>
<dbReference type="EMBL" id="LOCM01000032">
    <property type="protein sequence ID" value="PND47132.1"/>
    <property type="molecule type" value="Genomic_DNA"/>
</dbReference>
<keyword evidence="2" id="KW-1185">Reference proteome</keyword>
<organism evidence="1 2">
    <name type="scientific">Streptococcus penaeicida</name>
    <dbReference type="NCBI Taxonomy" id="1765960"/>
    <lineage>
        <taxon>Bacteria</taxon>
        <taxon>Bacillati</taxon>
        <taxon>Bacillota</taxon>
        <taxon>Bacilli</taxon>
        <taxon>Lactobacillales</taxon>
        <taxon>Streptococcaceae</taxon>
        <taxon>Streptococcus</taxon>
    </lineage>
</organism>
<accession>A0A2N8LAE4</accession>
<sequence length="66" mass="7739">MENNGKVIDLKDYLIERNAPKELLDLLTDFIVNKSFTKEEMENLTKLPKNQLLNFIDSYILRGPIK</sequence>
<dbReference type="RefSeq" id="WP_102778055.1">
    <property type="nucleotide sequence ID" value="NZ_CBCSGP010000006.1"/>
</dbReference>
<proteinExistence type="predicted"/>
<dbReference type="AlphaFoldDB" id="A0A2N8LAE4"/>
<name>A0A2N8LAE4_9STRE</name>